<keyword evidence="2" id="KW-0560">Oxidoreductase</keyword>
<reference evidence="6" key="1">
    <citation type="journal article" date="2014" name="Front. Microbiol.">
        <title>High frequency of phylogenetically diverse reductive dehalogenase-homologous genes in deep subseafloor sedimentary metagenomes.</title>
        <authorList>
            <person name="Kawai M."/>
            <person name="Futagami T."/>
            <person name="Toyoda A."/>
            <person name="Takaki Y."/>
            <person name="Nishi S."/>
            <person name="Hori S."/>
            <person name="Arai W."/>
            <person name="Tsubouchi T."/>
            <person name="Morono Y."/>
            <person name="Uchiyama I."/>
            <person name="Ito T."/>
            <person name="Fujiyama A."/>
            <person name="Inagaki F."/>
            <person name="Takami H."/>
        </authorList>
    </citation>
    <scope>NUCLEOTIDE SEQUENCE</scope>
    <source>
        <strain evidence="6">Expedition CK06-06</strain>
    </source>
</reference>
<comment type="caution">
    <text evidence="6">The sequence shown here is derived from an EMBL/GenBank/DDBJ whole genome shotgun (WGS) entry which is preliminary data.</text>
</comment>
<dbReference type="EMBL" id="BARS01030320">
    <property type="protein sequence ID" value="GAG20431.1"/>
    <property type="molecule type" value="Genomic_DNA"/>
</dbReference>
<keyword evidence="3" id="KW-0408">Iron</keyword>
<evidence type="ECO:0000256" key="4">
    <source>
        <dbReference type="ARBA" id="ARBA00023014"/>
    </source>
</evidence>
<evidence type="ECO:0000313" key="6">
    <source>
        <dbReference type="EMBL" id="GAG20431.1"/>
    </source>
</evidence>
<gene>
    <name evidence="6" type="ORF">S01H1_47290</name>
</gene>
<dbReference type="GO" id="GO:0046872">
    <property type="term" value="F:metal ion binding"/>
    <property type="evidence" value="ECO:0007669"/>
    <property type="project" value="UniProtKB-KW"/>
</dbReference>
<proteinExistence type="predicted"/>
<dbReference type="GO" id="GO:0051536">
    <property type="term" value="F:iron-sulfur cluster binding"/>
    <property type="evidence" value="ECO:0007669"/>
    <property type="project" value="UniProtKB-KW"/>
</dbReference>
<dbReference type="Pfam" id="PF02662">
    <property type="entry name" value="FlpD"/>
    <property type="match status" value="1"/>
</dbReference>
<dbReference type="InterPro" id="IPR003813">
    <property type="entry name" value="MvhD/FlpD"/>
</dbReference>
<organism evidence="6">
    <name type="scientific">marine sediment metagenome</name>
    <dbReference type="NCBI Taxonomy" id="412755"/>
    <lineage>
        <taxon>unclassified sequences</taxon>
        <taxon>metagenomes</taxon>
        <taxon>ecological metagenomes</taxon>
    </lineage>
</organism>
<evidence type="ECO:0000259" key="5">
    <source>
        <dbReference type="Pfam" id="PF02662"/>
    </source>
</evidence>
<evidence type="ECO:0000256" key="2">
    <source>
        <dbReference type="ARBA" id="ARBA00023002"/>
    </source>
</evidence>
<feature type="domain" description="F420-non-reducing hydrogenase iron-sulfur subunit D" evidence="5">
    <location>
        <begin position="10"/>
        <end position="132"/>
    </location>
</feature>
<dbReference type="AlphaFoldDB" id="X0X606"/>
<keyword evidence="4" id="KW-0411">Iron-sulfur</keyword>
<accession>X0X606</accession>
<protein>
    <recommendedName>
        <fullName evidence="5">F420-non-reducing hydrogenase iron-sulfur subunit D domain-containing protein</fullName>
    </recommendedName>
</protein>
<name>X0X606_9ZZZZ</name>
<dbReference type="GO" id="GO:0016491">
    <property type="term" value="F:oxidoreductase activity"/>
    <property type="evidence" value="ECO:0007669"/>
    <property type="project" value="UniProtKB-KW"/>
</dbReference>
<evidence type="ECO:0000256" key="1">
    <source>
        <dbReference type="ARBA" id="ARBA00022723"/>
    </source>
</evidence>
<sequence>MSAQDREPTIIGFLCNWCAYQGADLAGTSRMEYPPNIRPVRVMCTGRIDPTFILKAFAGGADGVVVAGCHPGDCHYLEGNYKVIRRITMVRRMLEQFGIEPERFRLEWVSAGEGAKWAQIAREMTEQVKALGPLQWWENVRQA</sequence>
<evidence type="ECO:0000256" key="3">
    <source>
        <dbReference type="ARBA" id="ARBA00023004"/>
    </source>
</evidence>
<keyword evidence="1" id="KW-0479">Metal-binding</keyword>